<feature type="region of interest" description="Disordered" evidence="4">
    <location>
        <begin position="1"/>
        <end position="47"/>
    </location>
</feature>
<sequence>MPSPGFPIAQPQSSPSYNPPPSPYGYSAPLSSSYPPAHSSHPPAQYTVTHSYDYPRAVPFPPLPTSNTNECNTTMVQTQHVIHVIHHSSHHQHRHRHRKHSSGQAQVQVPMPTPSPSPITPSTSYGSGSGPQPSPHVHFTATAAGPLPRPPVVQQSHSYPQAQRPAHSQAMVLHKPRPSKHHHSSSSPAMPQMATPMMPPPSANQPMEPLNPQFQYSRCTGRKRALCIGINYHGQANELRGCINDAKHVRDFLIKHGKYHPSEILLMTDDPKTSSRNWPTRSNIIQAMKWLVRGACKDDSLFFHYSGHGGQVPDEDGDEVDGWDEVIFPVDFKKKGHIVDDEMHDIMVKPLPPGCRLTGLFDACHSGTVLDLPYIYSSHGRLKGSHVSRRAQRSKATPADVISWSGCKDGQTSADTFAGGVAVGAMSHAFIKALTDRPEQTYQQLLRSVRLILHPRYSQKPQLGSSHHIDTNLQFIF</sequence>
<keyword evidence="2" id="KW-0053">Apoptosis</keyword>
<dbReference type="GO" id="GO:0004197">
    <property type="term" value="F:cysteine-type endopeptidase activity"/>
    <property type="evidence" value="ECO:0007669"/>
    <property type="project" value="InterPro"/>
</dbReference>
<evidence type="ECO:0000313" key="7">
    <source>
        <dbReference type="Proteomes" id="UP000467700"/>
    </source>
</evidence>
<evidence type="ECO:0000259" key="5">
    <source>
        <dbReference type="Pfam" id="PF00656"/>
    </source>
</evidence>
<dbReference type="GO" id="GO:0006508">
    <property type="term" value="P:proteolysis"/>
    <property type="evidence" value="ECO:0007669"/>
    <property type="project" value="InterPro"/>
</dbReference>
<evidence type="ECO:0000256" key="3">
    <source>
        <dbReference type="ARBA" id="ARBA00022807"/>
    </source>
</evidence>
<dbReference type="InterPro" id="IPR050452">
    <property type="entry name" value="Metacaspase"/>
</dbReference>
<keyword evidence="3" id="KW-0788">Thiol protease</keyword>
<comment type="similarity">
    <text evidence="1">Belongs to the peptidase C14B family.</text>
</comment>
<dbReference type="Proteomes" id="UP000467700">
    <property type="component" value="Unassembled WGS sequence"/>
</dbReference>
<keyword evidence="3" id="KW-0645">Protease</keyword>
<evidence type="ECO:0000256" key="1">
    <source>
        <dbReference type="ARBA" id="ARBA00009005"/>
    </source>
</evidence>
<dbReference type="OrthoDB" id="3223806at2759"/>
<comment type="caution">
    <text evidence="6">The sequence shown here is derived from an EMBL/GenBank/DDBJ whole genome shotgun (WGS) entry which is preliminary data.</text>
</comment>
<keyword evidence="7" id="KW-1185">Reference proteome</keyword>
<evidence type="ECO:0000313" key="6">
    <source>
        <dbReference type="EMBL" id="CAA7269706.1"/>
    </source>
</evidence>
<feature type="compositionally biased region" description="Basic residues" evidence="4">
    <location>
        <begin position="88"/>
        <end position="101"/>
    </location>
</feature>
<name>A0A8S0WZN7_CYCAE</name>
<dbReference type="InterPro" id="IPR029030">
    <property type="entry name" value="Caspase-like_dom_sf"/>
</dbReference>
<proteinExistence type="inferred from homology"/>
<dbReference type="Gene3D" id="3.40.50.12660">
    <property type="match status" value="1"/>
</dbReference>
<evidence type="ECO:0000256" key="2">
    <source>
        <dbReference type="ARBA" id="ARBA00022703"/>
    </source>
</evidence>
<feature type="compositionally biased region" description="Low complexity" evidence="4">
    <location>
        <begin position="185"/>
        <end position="196"/>
    </location>
</feature>
<evidence type="ECO:0000256" key="4">
    <source>
        <dbReference type="SAM" id="MobiDB-lite"/>
    </source>
</evidence>
<gene>
    <name evidence="6" type="ORF">AAE3_LOCUS11684</name>
</gene>
<dbReference type="GO" id="GO:0006915">
    <property type="term" value="P:apoptotic process"/>
    <property type="evidence" value="ECO:0007669"/>
    <property type="project" value="UniProtKB-KW"/>
</dbReference>
<dbReference type="AlphaFoldDB" id="A0A8S0WZN7"/>
<dbReference type="PANTHER" id="PTHR48104">
    <property type="entry name" value="METACASPASE-4"/>
    <property type="match status" value="1"/>
</dbReference>
<dbReference type="EMBL" id="CACVBS010000079">
    <property type="protein sequence ID" value="CAA7269706.1"/>
    <property type="molecule type" value="Genomic_DNA"/>
</dbReference>
<keyword evidence="3" id="KW-0378">Hydrolase</keyword>
<organism evidence="6 7">
    <name type="scientific">Cyclocybe aegerita</name>
    <name type="common">Black poplar mushroom</name>
    <name type="synonym">Agrocybe aegerita</name>
    <dbReference type="NCBI Taxonomy" id="1973307"/>
    <lineage>
        <taxon>Eukaryota</taxon>
        <taxon>Fungi</taxon>
        <taxon>Dikarya</taxon>
        <taxon>Basidiomycota</taxon>
        <taxon>Agaricomycotina</taxon>
        <taxon>Agaricomycetes</taxon>
        <taxon>Agaricomycetidae</taxon>
        <taxon>Agaricales</taxon>
        <taxon>Agaricineae</taxon>
        <taxon>Bolbitiaceae</taxon>
        <taxon>Cyclocybe</taxon>
    </lineage>
</organism>
<accession>A0A8S0WZN7</accession>
<reference evidence="6 7" key="1">
    <citation type="submission" date="2020-01" db="EMBL/GenBank/DDBJ databases">
        <authorList>
            <person name="Gupta K D."/>
        </authorList>
    </citation>
    <scope>NUCLEOTIDE SEQUENCE [LARGE SCALE GENOMIC DNA]</scope>
</reference>
<dbReference type="SUPFAM" id="SSF52129">
    <property type="entry name" value="Caspase-like"/>
    <property type="match status" value="1"/>
</dbReference>
<dbReference type="GO" id="GO:0005737">
    <property type="term" value="C:cytoplasm"/>
    <property type="evidence" value="ECO:0007669"/>
    <property type="project" value="TreeGrafter"/>
</dbReference>
<dbReference type="InterPro" id="IPR011600">
    <property type="entry name" value="Pept_C14_caspase"/>
</dbReference>
<protein>
    <recommendedName>
        <fullName evidence="5">Peptidase C14 caspase domain-containing protein</fullName>
    </recommendedName>
</protein>
<feature type="region of interest" description="Disordered" evidence="4">
    <location>
        <begin position="88"/>
        <end position="202"/>
    </location>
</feature>
<dbReference type="PANTHER" id="PTHR48104:SF30">
    <property type="entry name" value="METACASPASE-1"/>
    <property type="match status" value="1"/>
</dbReference>
<feature type="compositionally biased region" description="Low complexity" evidence="4">
    <location>
        <begin position="24"/>
        <end position="46"/>
    </location>
</feature>
<feature type="compositionally biased region" description="Basic residues" evidence="4">
    <location>
        <begin position="174"/>
        <end position="184"/>
    </location>
</feature>
<feature type="domain" description="Peptidase C14 caspase" evidence="5">
    <location>
        <begin position="222"/>
        <end position="467"/>
    </location>
</feature>
<dbReference type="Pfam" id="PF00656">
    <property type="entry name" value="Peptidase_C14"/>
    <property type="match status" value="1"/>
</dbReference>